<evidence type="ECO:0000256" key="5">
    <source>
        <dbReference type="ARBA" id="ARBA00023125"/>
    </source>
</evidence>
<evidence type="ECO:0008006" key="11">
    <source>
        <dbReference type="Google" id="ProtNLM"/>
    </source>
</evidence>
<dbReference type="InterPro" id="IPR001959">
    <property type="entry name" value="Transposase"/>
</dbReference>
<feature type="domain" description="Transposase putative helix-turn-helix" evidence="9">
    <location>
        <begin position="1"/>
        <end position="44"/>
    </location>
</feature>
<keyword evidence="5" id="KW-0238">DNA-binding</keyword>
<evidence type="ECO:0000256" key="1">
    <source>
        <dbReference type="ARBA" id="ARBA00008761"/>
    </source>
</evidence>
<dbReference type="GO" id="GO:0006310">
    <property type="term" value="P:DNA recombination"/>
    <property type="evidence" value="ECO:0007669"/>
    <property type="project" value="UniProtKB-KW"/>
</dbReference>
<evidence type="ECO:0000259" key="8">
    <source>
        <dbReference type="Pfam" id="PF07282"/>
    </source>
</evidence>
<protein>
    <recommendedName>
        <fullName evidence="11">Transposase IS891/IS1136/IS1341 domain-containing protein</fullName>
    </recommendedName>
</protein>
<sequence length="371" mass="43363">MKKSFKYYIKGNREIVQKASRTLELCRILYNLCLEQRKFAWDNYHKSISCYDQIKELPSLKKFFPEFKEVPSQTLQEVVERVDKAFQNFFSRVKKGEKPGYPRFKSFNRYHSFTLKQAGWEYVDKKLKIKKIGNFKIFLSRPIEGEIKTVTIRKTLSNRWYVTFFCDKVASKPLPKTSKSIGIDVGCLSFLTTSNGEKISNPRFFQRAQKSLTQKQRSFSHRKKGSSQRNKMRIMVAKAHEKVFNQRRDFHFKIARKLLQANDTIYIENMNHFKSFRALNRSMRDVAWFNFFNILLLKAEEAEKEVVKVPARNTSQMCSSCGRTVQKDLSCRVHSCPFCGLIIDRDTNAARNVLRLGQSLQGAEALASAMN</sequence>
<reference evidence="10" key="1">
    <citation type="journal article" date="2014" name="Front. Microbiol.">
        <title>High frequency of phylogenetically diverse reductive dehalogenase-homologous genes in deep subseafloor sedimentary metagenomes.</title>
        <authorList>
            <person name="Kawai M."/>
            <person name="Futagami T."/>
            <person name="Toyoda A."/>
            <person name="Takaki Y."/>
            <person name="Nishi S."/>
            <person name="Hori S."/>
            <person name="Arai W."/>
            <person name="Tsubouchi T."/>
            <person name="Morono Y."/>
            <person name="Uchiyama I."/>
            <person name="Ito T."/>
            <person name="Fujiyama A."/>
            <person name="Inagaki F."/>
            <person name="Takami H."/>
        </authorList>
    </citation>
    <scope>NUCLEOTIDE SEQUENCE</scope>
    <source>
        <strain evidence="10">Expedition CK06-06</strain>
    </source>
</reference>
<dbReference type="InterPro" id="IPR021027">
    <property type="entry name" value="Transposase_put_HTH"/>
</dbReference>
<organism evidence="10">
    <name type="scientific">marine sediment metagenome</name>
    <dbReference type="NCBI Taxonomy" id="412755"/>
    <lineage>
        <taxon>unclassified sequences</taxon>
        <taxon>metagenomes</taxon>
        <taxon>ecological metagenomes</taxon>
    </lineage>
</organism>
<accession>X0ZL28</accession>
<dbReference type="EMBL" id="BART01001523">
    <property type="protein sequence ID" value="GAG70375.1"/>
    <property type="molecule type" value="Genomic_DNA"/>
</dbReference>
<proteinExistence type="inferred from homology"/>
<evidence type="ECO:0000256" key="2">
    <source>
        <dbReference type="ARBA" id="ARBA00022578"/>
    </source>
</evidence>
<name>X0ZL28_9ZZZZ</name>
<keyword evidence="2" id="KW-0815">Transposition</keyword>
<feature type="domain" description="Probable transposase IS891/IS1136/IS1341" evidence="7">
    <location>
        <begin position="171"/>
        <end position="271"/>
    </location>
</feature>
<evidence type="ECO:0000256" key="3">
    <source>
        <dbReference type="ARBA" id="ARBA00022723"/>
    </source>
</evidence>
<dbReference type="GO" id="GO:0032196">
    <property type="term" value="P:transposition"/>
    <property type="evidence" value="ECO:0007669"/>
    <property type="project" value="UniProtKB-KW"/>
</dbReference>
<dbReference type="InterPro" id="IPR010095">
    <property type="entry name" value="Cas12f1-like_TNB"/>
</dbReference>
<keyword evidence="3" id="KW-0479">Metal-binding</keyword>
<evidence type="ECO:0000256" key="6">
    <source>
        <dbReference type="ARBA" id="ARBA00023172"/>
    </source>
</evidence>
<dbReference type="GO" id="GO:0003677">
    <property type="term" value="F:DNA binding"/>
    <property type="evidence" value="ECO:0007669"/>
    <property type="project" value="UniProtKB-KW"/>
</dbReference>
<dbReference type="AlphaFoldDB" id="X0ZL28"/>
<dbReference type="NCBIfam" id="NF040570">
    <property type="entry name" value="guided_TnpB"/>
    <property type="match status" value="1"/>
</dbReference>
<dbReference type="Pfam" id="PF07282">
    <property type="entry name" value="Cas12f1-like_TNB"/>
    <property type="match status" value="1"/>
</dbReference>
<keyword evidence="4" id="KW-0862">Zinc</keyword>
<evidence type="ECO:0000259" key="7">
    <source>
        <dbReference type="Pfam" id="PF01385"/>
    </source>
</evidence>
<evidence type="ECO:0000259" key="9">
    <source>
        <dbReference type="Pfam" id="PF12323"/>
    </source>
</evidence>
<dbReference type="Pfam" id="PF12323">
    <property type="entry name" value="HTH_OrfB_IS605"/>
    <property type="match status" value="1"/>
</dbReference>
<gene>
    <name evidence="10" type="ORF">S01H4_05300</name>
</gene>
<feature type="domain" description="Cas12f1-like TNB" evidence="8">
    <location>
        <begin position="288"/>
        <end position="353"/>
    </location>
</feature>
<dbReference type="Pfam" id="PF01385">
    <property type="entry name" value="OrfB_IS605"/>
    <property type="match status" value="1"/>
</dbReference>
<evidence type="ECO:0000256" key="4">
    <source>
        <dbReference type="ARBA" id="ARBA00022833"/>
    </source>
</evidence>
<keyword evidence="6" id="KW-0233">DNA recombination</keyword>
<dbReference type="GO" id="GO:0046872">
    <property type="term" value="F:metal ion binding"/>
    <property type="evidence" value="ECO:0007669"/>
    <property type="project" value="UniProtKB-KW"/>
</dbReference>
<evidence type="ECO:0000313" key="10">
    <source>
        <dbReference type="EMBL" id="GAG70375.1"/>
    </source>
</evidence>
<comment type="caution">
    <text evidence="10">The sequence shown here is derived from an EMBL/GenBank/DDBJ whole genome shotgun (WGS) entry which is preliminary data.</text>
</comment>
<comment type="similarity">
    <text evidence="1">In the C-terminal section; belongs to the transposase 35 family.</text>
</comment>